<proteinExistence type="predicted"/>
<keyword evidence="1" id="KW-1133">Transmembrane helix</keyword>
<organism evidence="2 3">
    <name type="scientific">Thalassovita mediterranea</name>
    <dbReference type="NCBI Taxonomy" id="340021"/>
    <lineage>
        <taxon>Bacteria</taxon>
        <taxon>Pseudomonadati</taxon>
        <taxon>Pseudomonadota</taxon>
        <taxon>Alphaproteobacteria</taxon>
        <taxon>Rhodobacterales</taxon>
        <taxon>Roseobacteraceae</taxon>
        <taxon>Thalassovita</taxon>
    </lineage>
</organism>
<evidence type="ECO:0000313" key="2">
    <source>
        <dbReference type="EMBL" id="CUH83991.1"/>
    </source>
</evidence>
<protein>
    <recommendedName>
        <fullName evidence="4">Flp pilus assembly protein, pilin Flp</fullName>
    </recommendedName>
</protein>
<reference evidence="2 3" key="1">
    <citation type="submission" date="2015-09" db="EMBL/GenBank/DDBJ databases">
        <authorList>
            <consortium name="Swine Surveillance"/>
        </authorList>
    </citation>
    <scope>NUCLEOTIDE SEQUENCE [LARGE SCALE GENOMIC DNA]</scope>
    <source>
        <strain evidence="2 3">CECT 8383</strain>
    </source>
</reference>
<evidence type="ECO:0000256" key="1">
    <source>
        <dbReference type="SAM" id="Phobius"/>
    </source>
</evidence>
<feature type="transmembrane region" description="Helical" evidence="1">
    <location>
        <begin position="21"/>
        <end position="42"/>
    </location>
</feature>
<dbReference type="AlphaFoldDB" id="A0A0P1GND7"/>
<name>A0A0P1GND7_9RHOB</name>
<keyword evidence="1" id="KW-0812">Transmembrane</keyword>
<dbReference type="EMBL" id="CYSF01000006">
    <property type="protein sequence ID" value="CUH83991.1"/>
    <property type="molecule type" value="Genomic_DNA"/>
</dbReference>
<keyword evidence="1" id="KW-0472">Membrane</keyword>
<dbReference type="Proteomes" id="UP000051681">
    <property type="component" value="Unassembled WGS sequence"/>
</dbReference>
<evidence type="ECO:0000313" key="3">
    <source>
        <dbReference type="Proteomes" id="UP000051681"/>
    </source>
</evidence>
<dbReference type="STRING" id="340021.TM5383_01196"/>
<sequence length="68" mass="6912">MQMSIKSKLALFKRDTSGAVSVEWVVLSAAVIGLGIGVITIFSDGTNGAAASSNEHLAQAMTTAATTN</sequence>
<gene>
    <name evidence="2" type="ORF">TM5383_01196</name>
</gene>
<keyword evidence="3" id="KW-1185">Reference proteome</keyword>
<accession>A0A0P1GND7</accession>
<evidence type="ECO:0008006" key="4">
    <source>
        <dbReference type="Google" id="ProtNLM"/>
    </source>
</evidence>
<dbReference type="RefSeq" id="WP_082645409.1">
    <property type="nucleotide sequence ID" value="NZ_FTNX01000001.1"/>
</dbReference>